<dbReference type="SUPFAM" id="SSF75304">
    <property type="entry name" value="Amidase signature (AS) enzymes"/>
    <property type="match status" value="1"/>
</dbReference>
<proteinExistence type="predicted"/>
<feature type="domain" description="Amidase" evidence="1">
    <location>
        <begin position="25"/>
        <end position="430"/>
    </location>
</feature>
<dbReference type="InterPro" id="IPR036928">
    <property type="entry name" value="AS_sf"/>
</dbReference>
<dbReference type="Gene3D" id="3.90.1300.10">
    <property type="entry name" value="Amidase signature (AS) domain"/>
    <property type="match status" value="1"/>
</dbReference>
<dbReference type="AlphaFoldDB" id="A0A381U200"/>
<sequence>MTKLHNMTISEASDEIRKKNVSPVELLESFLKRSESLEGDLNVWVTMDPELAMKSAKVCESEITLGRYKGPLHGIPIGVKDIYYTRDMKTTCCSPIFKDFESGYDSEPVKLLREAGAVIMGKTVTTQFACGDPPPTRNPWNLRRTPGGSSSGSAVGIAAGYFPASLGSQTAGSVLRPAAYNGVVGFKPTHGLVSRFGVYPVALSLDTMGWFTKNVQDSATMLQCMAGYDDRDEGSVFSEIPRYSDAFLENKAPKIGLVEQYYLDEADDETVSSIHALADKLSNAGAEVSKVSLDIDFEQILAAHRVIMTVEGAFTHKCNFAARPEDYLPEVRKIIETGNKTSAVSYVSARNAQRELKSAVERVLEGYDLLLSPTAVSGAPTPETTGQPVFQAPWTMAGIPSISLPYSLDVEGMPLGAQLAGKFLGESSLLATAAWVENIVEFRKVPNIS</sequence>
<organism evidence="2">
    <name type="scientific">marine metagenome</name>
    <dbReference type="NCBI Taxonomy" id="408172"/>
    <lineage>
        <taxon>unclassified sequences</taxon>
        <taxon>metagenomes</taxon>
        <taxon>ecological metagenomes</taxon>
    </lineage>
</organism>
<dbReference type="EMBL" id="UINC01005431">
    <property type="protein sequence ID" value="SVA21287.1"/>
    <property type="molecule type" value="Genomic_DNA"/>
</dbReference>
<accession>A0A381U200</accession>
<dbReference type="Pfam" id="PF01425">
    <property type="entry name" value="Amidase"/>
    <property type="match status" value="1"/>
</dbReference>
<dbReference type="GO" id="GO:0003824">
    <property type="term" value="F:catalytic activity"/>
    <property type="evidence" value="ECO:0007669"/>
    <property type="project" value="InterPro"/>
</dbReference>
<dbReference type="PANTHER" id="PTHR11895">
    <property type="entry name" value="TRANSAMIDASE"/>
    <property type="match status" value="1"/>
</dbReference>
<gene>
    <name evidence="2" type="ORF">METZ01_LOCUS74141</name>
</gene>
<evidence type="ECO:0000313" key="2">
    <source>
        <dbReference type="EMBL" id="SVA21287.1"/>
    </source>
</evidence>
<dbReference type="PANTHER" id="PTHR11895:SF7">
    <property type="entry name" value="GLUTAMYL-TRNA(GLN) AMIDOTRANSFERASE SUBUNIT A, MITOCHONDRIAL"/>
    <property type="match status" value="1"/>
</dbReference>
<name>A0A381U200_9ZZZZ</name>
<dbReference type="InterPro" id="IPR023631">
    <property type="entry name" value="Amidase_dom"/>
</dbReference>
<evidence type="ECO:0000259" key="1">
    <source>
        <dbReference type="Pfam" id="PF01425"/>
    </source>
</evidence>
<dbReference type="InterPro" id="IPR000120">
    <property type="entry name" value="Amidase"/>
</dbReference>
<protein>
    <recommendedName>
        <fullName evidence="1">Amidase domain-containing protein</fullName>
    </recommendedName>
</protein>
<reference evidence="2" key="1">
    <citation type="submission" date="2018-05" db="EMBL/GenBank/DDBJ databases">
        <authorList>
            <person name="Lanie J.A."/>
            <person name="Ng W.-L."/>
            <person name="Kazmierczak K.M."/>
            <person name="Andrzejewski T.M."/>
            <person name="Davidsen T.M."/>
            <person name="Wayne K.J."/>
            <person name="Tettelin H."/>
            <person name="Glass J.I."/>
            <person name="Rusch D."/>
            <person name="Podicherti R."/>
            <person name="Tsui H.-C.T."/>
            <person name="Winkler M.E."/>
        </authorList>
    </citation>
    <scope>NUCLEOTIDE SEQUENCE</scope>
</reference>